<comment type="caution">
    <text evidence="6">The sequence shown here is derived from an EMBL/GenBank/DDBJ whole genome shotgun (WGS) entry which is preliminary data.</text>
</comment>
<evidence type="ECO:0000256" key="2">
    <source>
        <dbReference type="ARBA" id="ARBA00022692"/>
    </source>
</evidence>
<dbReference type="Pfam" id="PF02659">
    <property type="entry name" value="Mntp"/>
    <property type="match status" value="1"/>
</dbReference>
<evidence type="ECO:0000256" key="3">
    <source>
        <dbReference type="ARBA" id="ARBA00022989"/>
    </source>
</evidence>
<feature type="transmembrane region" description="Helical" evidence="5">
    <location>
        <begin position="46"/>
        <end position="71"/>
    </location>
</feature>
<evidence type="ECO:0000313" key="6">
    <source>
        <dbReference type="EMBL" id="OUM85045.1"/>
    </source>
</evidence>
<gene>
    <name evidence="6" type="ORF">BAA01_10070</name>
</gene>
<dbReference type="PANTHER" id="PTHR35529">
    <property type="entry name" value="MANGANESE EFFLUX PUMP MNTP-RELATED"/>
    <property type="match status" value="1"/>
</dbReference>
<proteinExistence type="predicted"/>
<dbReference type="EMBL" id="LZRT01000113">
    <property type="protein sequence ID" value="OUM85045.1"/>
    <property type="molecule type" value="Genomic_DNA"/>
</dbReference>
<keyword evidence="3 5" id="KW-1133">Transmembrane helix</keyword>
<evidence type="ECO:0000256" key="1">
    <source>
        <dbReference type="ARBA" id="ARBA00022475"/>
    </source>
</evidence>
<evidence type="ECO:0000256" key="4">
    <source>
        <dbReference type="ARBA" id="ARBA00023136"/>
    </source>
</evidence>
<dbReference type="Proteomes" id="UP000196475">
    <property type="component" value="Unassembled WGS sequence"/>
</dbReference>
<name>A0A1Y3PCG8_9BACI</name>
<feature type="transmembrane region" description="Helical" evidence="5">
    <location>
        <begin position="114"/>
        <end position="136"/>
    </location>
</feature>
<evidence type="ECO:0000256" key="5">
    <source>
        <dbReference type="SAM" id="Phobius"/>
    </source>
</evidence>
<keyword evidence="1" id="KW-1003">Cell membrane</keyword>
<keyword evidence="2 5" id="KW-0812">Transmembrane</keyword>
<reference evidence="7" key="1">
    <citation type="submission" date="2016-06" db="EMBL/GenBank/DDBJ databases">
        <authorList>
            <person name="Nascimento L."/>
            <person name="Pereira R.V."/>
            <person name="Martins L.F."/>
            <person name="Quaggio R.B."/>
            <person name="Silva A.M."/>
            <person name="Setubal J.C."/>
        </authorList>
    </citation>
    <scope>NUCLEOTIDE SEQUENCE [LARGE SCALE GENOMIC DNA]</scope>
</reference>
<feature type="transmembrane region" description="Helical" evidence="5">
    <location>
        <begin position="12"/>
        <end position="34"/>
    </location>
</feature>
<dbReference type="AlphaFoldDB" id="A0A1Y3PCG8"/>
<organism evidence="6 7">
    <name type="scientific">Bacillus thermozeamaize</name>
    <dbReference type="NCBI Taxonomy" id="230954"/>
    <lineage>
        <taxon>Bacteria</taxon>
        <taxon>Bacillati</taxon>
        <taxon>Bacillota</taxon>
        <taxon>Bacilli</taxon>
        <taxon>Bacillales</taxon>
        <taxon>Bacillaceae</taxon>
        <taxon>Bacillus</taxon>
    </lineage>
</organism>
<evidence type="ECO:0008006" key="8">
    <source>
        <dbReference type="Google" id="ProtNLM"/>
    </source>
</evidence>
<dbReference type="PANTHER" id="PTHR35529:SF1">
    <property type="entry name" value="MANGANESE EFFLUX PUMP MNTP-RELATED"/>
    <property type="match status" value="1"/>
</dbReference>
<feature type="transmembrane region" description="Helical" evidence="5">
    <location>
        <begin position="171"/>
        <end position="191"/>
    </location>
</feature>
<protein>
    <recommendedName>
        <fullName evidence="8">Manganese efflux pump MntP</fullName>
    </recommendedName>
</protein>
<keyword evidence="4 5" id="KW-0472">Membrane</keyword>
<accession>A0A1Y3PCG8</accession>
<feature type="transmembrane region" description="Helical" evidence="5">
    <location>
        <begin position="142"/>
        <end position="164"/>
    </location>
</feature>
<sequence>MAEALDAVMVQIGQWLTIGSIAMAMGMDALSLGIGVGMSGIRRRQMVYLSLLVGMFHILSPTLGILVGGWLSHRMGYMAVLLGGLLLFLLGVQMIVSGLRGSSLEMRSGLDGSLWWLILLAFGVSVDSLAIGFSMGLFSVDIILSLLVFGFCGFWMSLAGLVLGRRVGQQLGMVGEILGGLILVVFGVSFLL</sequence>
<evidence type="ECO:0000313" key="7">
    <source>
        <dbReference type="Proteomes" id="UP000196475"/>
    </source>
</evidence>
<feature type="transmembrane region" description="Helical" evidence="5">
    <location>
        <begin position="77"/>
        <end position="102"/>
    </location>
</feature>
<dbReference type="InterPro" id="IPR003810">
    <property type="entry name" value="Mntp/YtaF"/>
</dbReference>